<protein>
    <submittedName>
        <fullName evidence="20">Uncharacterized protein</fullName>
    </submittedName>
</protein>
<comment type="subcellular location">
    <subcellularLocation>
        <location evidence="3">Cytoplasm</location>
        <location evidence="3">Cytoskeleton</location>
    </subcellularLocation>
    <subcellularLocation>
        <location evidence="2">Membrane</location>
        <topology evidence="2">Single-pass membrane protein</topology>
    </subcellularLocation>
    <subcellularLocation>
        <location evidence="1">Nucleus</location>
    </subcellularLocation>
</comment>
<evidence type="ECO:0000256" key="1">
    <source>
        <dbReference type="ARBA" id="ARBA00004123"/>
    </source>
</evidence>
<keyword evidence="10" id="KW-0735">Signal-anchor</keyword>
<dbReference type="EMBL" id="JAJAGQ010000018">
    <property type="protein sequence ID" value="KAJ8536709.1"/>
    <property type="molecule type" value="Genomic_DNA"/>
</dbReference>
<accession>A0A9Q1LGZ2</accession>
<dbReference type="GO" id="GO:0005819">
    <property type="term" value="C:spindle"/>
    <property type="evidence" value="ECO:0007669"/>
    <property type="project" value="TreeGrafter"/>
</dbReference>
<evidence type="ECO:0000256" key="4">
    <source>
        <dbReference type="ARBA" id="ARBA00006187"/>
    </source>
</evidence>
<dbReference type="GO" id="GO:0005737">
    <property type="term" value="C:cytoplasm"/>
    <property type="evidence" value="ECO:0007669"/>
    <property type="project" value="TreeGrafter"/>
</dbReference>
<dbReference type="PANTHER" id="PTHR19321:SF7">
    <property type="entry name" value="65-KDA MICROTUBULE-ASSOCIATED PROTEIN 3"/>
    <property type="match status" value="1"/>
</dbReference>
<evidence type="ECO:0000259" key="18">
    <source>
        <dbReference type="Pfam" id="PF13839"/>
    </source>
</evidence>
<feature type="domain" description="Trichome birefringence-like N-terminal" evidence="19">
    <location>
        <begin position="191"/>
        <end position="243"/>
    </location>
</feature>
<keyword evidence="7" id="KW-0597">Phosphoprotein</keyword>
<keyword evidence="14" id="KW-0539">Nucleus</keyword>
<keyword evidence="12 17" id="KW-0472">Membrane</keyword>
<dbReference type="Pfam" id="PF03999">
    <property type="entry name" value="MAP65_ASE1"/>
    <property type="match status" value="1"/>
</dbReference>
<keyword evidence="15" id="KW-0175">Coiled coil</keyword>
<evidence type="ECO:0000256" key="15">
    <source>
        <dbReference type="SAM" id="Coils"/>
    </source>
</evidence>
<evidence type="ECO:0000256" key="13">
    <source>
        <dbReference type="ARBA" id="ARBA00023212"/>
    </source>
</evidence>
<feature type="coiled-coil region" evidence="15">
    <location>
        <begin position="613"/>
        <end position="640"/>
    </location>
</feature>
<dbReference type="PANTHER" id="PTHR19321">
    <property type="entry name" value="PROTEIN REGULATOR OF CYTOKINESIS 1 PRC1-RELATED"/>
    <property type="match status" value="1"/>
</dbReference>
<evidence type="ECO:0000259" key="19">
    <source>
        <dbReference type="Pfam" id="PF14416"/>
    </source>
</evidence>
<feature type="compositionally biased region" description="Polar residues" evidence="16">
    <location>
        <begin position="120"/>
        <end position="137"/>
    </location>
</feature>
<keyword evidence="8 17" id="KW-0812">Transmembrane</keyword>
<evidence type="ECO:0000256" key="16">
    <source>
        <dbReference type="SAM" id="MobiDB-lite"/>
    </source>
</evidence>
<feature type="domain" description="Trichome birefringence-like C-terminal" evidence="18">
    <location>
        <begin position="244"/>
        <end position="536"/>
    </location>
</feature>
<dbReference type="Pfam" id="PF14416">
    <property type="entry name" value="PMR5N"/>
    <property type="match status" value="1"/>
</dbReference>
<comment type="similarity">
    <text evidence="5">Belongs to the PC-esterase family. TBL subfamily.</text>
</comment>
<evidence type="ECO:0000256" key="14">
    <source>
        <dbReference type="ARBA" id="ARBA00023242"/>
    </source>
</evidence>
<dbReference type="GO" id="GO:0008017">
    <property type="term" value="F:microtubule binding"/>
    <property type="evidence" value="ECO:0007669"/>
    <property type="project" value="InterPro"/>
</dbReference>
<evidence type="ECO:0000313" key="20">
    <source>
        <dbReference type="EMBL" id="KAJ8536709.1"/>
    </source>
</evidence>
<keyword evidence="9" id="KW-0493">Microtubule</keyword>
<evidence type="ECO:0000256" key="11">
    <source>
        <dbReference type="ARBA" id="ARBA00022989"/>
    </source>
</evidence>
<sequence>MSPFSSKDPSALSYPKSLLSIVTTVGGLAVFLILASSFLVSQPIGSAVHEYFYGVQQHSLDGDGVTFPDPRHDDVVNNDTPNFNLMAVEKNENGPEDDKDQTSKSQDEKKEPDSKGELIENSTQKPVLSESNHSVVQPNPESKKEGEESNSSSLQKESKNEGSLPSSDASEDVKSSSTGPNNINEAKLDPECDLYHGKWISDQSGPLYRNDSCPVLTQMQNCQGNGRPDKDYENWRWKPAQCDLPRFDPKKFLELMRGKTLAFIGDSVARNQMESMLCILWQYEVPKNRGNKKMQRYYFRSTSTMIVRIWSSWLVNQTSEPLDFAPAGVVKLHLDVPDEGFMQYIPQFDVVVLSSGHWFAKQSVYVLNNEIVGGQLWWPDKSRKMKVNNVEAFGISVETILTAMATHPKFSGITIVRSFSPDHYEGGAWNTGGSCTGKVKPAEDGELVENGFTNIMHEKQFTGYTRAIKKKTNKSALKFMDITQVFAYRHDGHPGPYRSPDPNKITKRGPDGKPPPQDCLHWCMPGPVDTWNEMLHLNQNFEHPSLSFQRKKHLVFRFRSNIFKMTAAQSDQIQQMETTCGTLLYELQIIWDEVGESDTERDKMLYELERECLEVYRRKVDQANKSRAQLRQAIADSEAELAAICSAMGERPVHIRQSDQSLGGLKAELRTILPELDEMRNRKSDRKNQFIEVTKQIQKIKDEIFRPTSFTSTTAVLDESDLSLRKLEELHAELQALQKEKSERLKQVLDHLSTLNSLCLVLGMDFKHTVNEVHPSLGESEGTKNISNDTIQHLASAIGRLREVKLLRMQRLQDLASSMLELWNLMDTPIEEQQIFQNVTCKIAASEHEITEPNILTVEFINYVEGELSRLEELKASKMKELVVKKRSELEEICRRTHMVADSDNTMDVAIEAGAVDAASILEQIELQIAQVKEEAFSRKEILDKVEKWMAACEEECWLEEYNRDENRYNAGRGAHLTLKRAEKARTLVNKLPAMVDALASKTKAWESERGIKFTYDGIRLLAMLEEYNILRQEKEEERKRQRDQKKLQGQLMAEHEAIYGSKPSPMKNQSAKKGRRMSCGGPTNRRLSVGGTMLQTPKLSVGGTIPQTPKPELHSTKATPNTHHTKKSDLFHQRDQFNHSTDDGLPALSAGRKSLDLAGLPLKKQSNTVNGCEIEKTMTRKPFSPISSTDSSKSNATNILDDLNRKHNEMANKIPFSTPVKTVYTTEEENRTPIAKPPISVPSTPLTVSAPMQTAITPAHYAVVPYNSKPVKEIPEEIEYSFEERRLGFVLPSTQLTATQV</sequence>
<evidence type="ECO:0000256" key="7">
    <source>
        <dbReference type="ARBA" id="ARBA00022553"/>
    </source>
</evidence>
<evidence type="ECO:0000256" key="6">
    <source>
        <dbReference type="ARBA" id="ARBA00022490"/>
    </source>
</evidence>
<evidence type="ECO:0000256" key="17">
    <source>
        <dbReference type="SAM" id="Phobius"/>
    </source>
</evidence>
<dbReference type="Gene3D" id="1.20.58.1520">
    <property type="match status" value="1"/>
</dbReference>
<dbReference type="FunFam" id="1.20.58.1520:FF:000002">
    <property type="entry name" value="65-kDa microtubule-associated protein 6"/>
    <property type="match status" value="1"/>
</dbReference>
<feature type="transmembrane region" description="Helical" evidence="17">
    <location>
        <begin position="20"/>
        <end position="40"/>
    </location>
</feature>
<feature type="coiled-coil region" evidence="15">
    <location>
        <begin position="717"/>
        <end position="747"/>
    </location>
</feature>
<feature type="compositionally biased region" description="Basic and acidic residues" evidence="16">
    <location>
        <begin position="100"/>
        <end position="118"/>
    </location>
</feature>
<comment type="similarity">
    <text evidence="4">Belongs to the MAP65/ASE1 family.</text>
</comment>
<comment type="caution">
    <text evidence="20">The sequence shown here is derived from an EMBL/GenBank/DDBJ whole genome shotgun (WGS) entry which is preliminary data.</text>
</comment>
<evidence type="ECO:0000256" key="2">
    <source>
        <dbReference type="ARBA" id="ARBA00004167"/>
    </source>
</evidence>
<keyword evidence="11 17" id="KW-1133">Transmembrane helix</keyword>
<organism evidence="20 21">
    <name type="scientific">Anisodus acutangulus</name>
    <dbReference type="NCBI Taxonomy" id="402998"/>
    <lineage>
        <taxon>Eukaryota</taxon>
        <taxon>Viridiplantae</taxon>
        <taxon>Streptophyta</taxon>
        <taxon>Embryophyta</taxon>
        <taxon>Tracheophyta</taxon>
        <taxon>Spermatophyta</taxon>
        <taxon>Magnoliopsida</taxon>
        <taxon>eudicotyledons</taxon>
        <taxon>Gunneridae</taxon>
        <taxon>Pentapetalae</taxon>
        <taxon>asterids</taxon>
        <taxon>lamiids</taxon>
        <taxon>Solanales</taxon>
        <taxon>Solanaceae</taxon>
        <taxon>Solanoideae</taxon>
        <taxon>Hyoscyameae</taxon>
        <taxon>Anisodus</taxon>
    </lineage>
</organism>
<name>A0A9Q1LGZ2_9SOLA</name>
<dbReference type="GO" id="GO:0005874">
    <property type="term" value="C:microtubule"/>
    <property type="evidence" value="ECO:0007669"/>
    <property type="project" value="UniProtKB-KW"/>
</dbReference>
<dbReference type="Proteomes" id="UP001152561">
    <property type="component" value="Unassembled WGS sequence"/>
</dbReference>
<evidence type="ECO:0000256" key="9">
    <source>
        <dbReference type="ARBA" id="ARBA00022701"/>
    </source>
</evidence>
<dbReference type="InterPro" id="IPR026057">
    <property type="entry name" value="TBL_C"/>
</dbReference>
<evidence type="ECO:0000256" key="12">
    <source>
        <dbReference type="ARBA" id="ARBA00023136"/>
    </source>
</evidence>
<feature type="region of interest" description="Disordered" evidence="16">
    <location>
        <begin position="1061"/>
        <end position="1128"/>
    </location>
</feature>
<evidence type="ECO:0000256" key="8">
    <source>
        <dbReference type="ARBA" id="ARBA00022692"/>
    </source>
</evidence>
<dbReference type="InterPro" id="IPR007145">
    <property type="entry name" value="MAP65_Ase1_PRC1"/>
</dbReference>
<keyword evidence="6" id="KW-0963">Cytoplasm</keyword>
<evidence type="ECO:0000256" key="10">
    <source>
        <dbReference type="ARBA" id="ARBA00022968"/>
    </source>
</evidence>
<evidence type="ECO:0000256" key="3">
    <source>
        <dbReference type="ARBA" id="ARBA00004245"/>
    </source>
</evidence>
<dbReference type="GO" id="GO:0000226">
    <property type="term" value="P:microtubule cytoskeleton organization"/>
    <property type="evidence" value="ECO:0007669"/>
    <property type="project" value="InterPro"/>
</dbReference>
<proteinExistence type="inferred from homology"/>
<dbReference type="GO" id="GO:0016740">
    <property type="term" value="F:transferase activity"/>
    <property type="evidence" value="ECO:0007669"/>
    <property type="project" value="InterPro"/>
</dbReference>
<dbReference type="GO" id="GO:0016020">
    <property type="term" value="C:membrane"/>
    <property type="evidence" value="ECO:0007669"/>
    <property type="project" value="UniProtKB-SubCell"/>
</dbReference>
<keyword evidence="13" id="KW-0206">Cytoskeleton</keyword>
<dbReference type="InterPro" id="IPR025846">
    <property type="entry name" value="TBL_N"/>
</dbReference>
<keyword evidence="21" id="KW-1185">Reference proteome</keyword>
<evidence type="ECO:0000313" key="21">
    <source>
        <dbReference type="Proteomes" id="UP001152561"/>
    </source>
</evidence>
<dbReference type="Pfam" id="PF13839">
    <property type="entry name" value="PC-Esterase"/>
    <property type="match status" value="1"/>
</dbReference>
<feature type="region of interest" description="Disordered" evidence="16">
    <location>
        <begin position="491"/>
        <end position="516"/>
    </location>
</feature>
<dbReference type="GO" id="GO:0005634">
    <property type="term" value="C:nucleus"/>
    <property type="evidence" value="ECO:0007669"/>
    <property type="project" value="UniProtKB-SubCell"/>
</dbReference>
<gene>
    <name evidence="20" type="ORF">K7X08_035110</name>
</gene>
<reference evidence="21" key="1">
    <citation type="journal article" date="2023" name="Proc. Natl. Acad. Sci. U.S.A.">
        <title>Genomic and structural basis for evolution of tropane alkaloid biosynthesis.</title>
        <authorList>
            <person name="Wanga Y.-J."/>
            <person name="Taina T."/>
            <person name="Yua J.-Y."/>
            <person name="Lia J."/>
            <person name="Xua B."/>
            <person name="Chenc J."/>
            <person name="D'Auriad J.C."/>
            <person name="Huanga J.-P."/>
            <person name="Huanga S.-X."/>
        </authorList>
    </citation>
    <scope>NUCLEOTIDE SEQUENCE [LARGE SCALE GENOMIC DNA]</scope>
    <source>
        <strain evidence="21">cv. KIB-2019</strain>
    </source>
</reference>
<evidence type="ECO:0000256" key="5">
    <source>
        <dbReference type="ARBA" id="ARBA00007727"/>
    </source>
</evidence>
<feature type="region of interest" description="Disordered" evidence="16">
    <location>
        <begin position="89"/>
        <end position="188"/>
    </location>
</feature>
<dbReference type="OrthoDB" id="642895at2759"/>